<keyword evidence="1 3" id="KW-0732">Signal</keyword>
<feature type="domain" description="Fibronectin type-III" evidence="5">
    <location>
        <begin position="289"/>
        <end position="380"/>
    </location>
</feature>
<evidence type="ECO:0000259" key="4">
    <source>
        <dbReference type="PROSITE" id="PS50060"/>
    </source>
</evidence>
<dbReference type="SUPFAM" id="SSF49265">
    <property type="entry name" value="Fibronectin type III"/>
    <property type="match status" value="4"/>
</dbReference>
<accession>A0A3D9GQ28</accession>
<dbReference type="NCBIfam" id="TIGR04183">
    <property type="entry name" value="Por_Secre_tail"/>
    <property type="match status" value="1"/>
</dbReference>
<name>A0A3D9GQ28_9FLAO</name>
<keyword evidence="2" id="KW-0677">Repeat</keyword>
<dbReference type="GO" id="GO:0004553">
    <property type="term" value="F:hydrolase activity, hydrolyzing O-glycosyl compounds"/>
    <property type="evidence" value="ECO:0007669"/>
    <property type="project" value="UniProtKB-ARBA"/>
</dbReference>
<dbReference type="AlphaFoldDB" id="A0A3D9GQ28"/>
<keyword evidence="7" id="KW-1185">Reference proteome</keyword>
<dbReference type="InterPro" id="IPR050991">
    <property type="entry name" value="ECM_Regulatory_Proteins"/>
</dbReference>
<sequence>MKKITLKFLMAIALVFSYSGMAQTLNEAAGWPSADWTISGTYTAAGLLSDPTVDATFGFDDDAAGNGSFDDIQATSPIIDLTAASVAGETWISVSGDIIYYELEDVLTIEVYDADAMTWSVVETFDGNTTVVADFQNCAATVAYTSSVINIAGYTATQLSGFQYRFSYDDLDGYEWGFCLSSPTITSETPPACADPIALMVANMTSSSADLSWTESSTATAWDIEIVDVTAAGAQTMTPTETGVTNPYTVMGLTADNDYEYYVRANCGVDGTSNWVGPIAFSTTVSCPDPSTLTATGITTTSADLGWTAVGGTTLWDIEIVDVTAAGAQTMTPTETGVTNPYTIMGLTDSNDYEYYVRADCGGGDVSAWAGPFAFTTECNSFTAPYSEDFENAGAIPNCWSSASSTSKDWSFATVPTFGNAYSDHTTGAGYFAFVDASTATVTADATLTSPSVDVSGLTTPALDFYVYHFVAGGVNSNTLTVEVWDGAAWNVVYTDNTGDIDEWEHVIIDLSTLTITGDIIARFIQDTASNPNYENDIAIDDVSFVEAPSCFDPSSLTVANVSSDSAELGWTENGSATSWNIEIVDITTAGTPTGTPTATGVTNPYMATGLTPDNDYEFYVQADCGASGVSAWIGPLAFTTTVLCPEPTALNAANITADSADLEWTIGSTEVLWDVELVDITAAGTVTGTPTATGVSNPYMATGLASNNEYEFYVRADCGANGASIWVGPFAFTTACTAIVPDYTADMSVNVPDTCWEEASNGEVATGPTDLGSSSWKTDAFGPDDNFYGAGIYSNRINIYGTFAIRDWLISPVFDLSSGGPYQLEMNVAVTNYNDGDTADAMGDDDEVQLLVTTDGGVTWVNLTTWNTGNEPVLTGTEFVQDLTTYSGDTQFAIWASNGTVGSTDYDFHVGKFKVREIPSCLEPTNVMSTISDMTADFTWGMGDSETTWEYANLTSPSTEPTTGTSTTDMMASITGLTPETAYDFYVRSDCGGDYSSWVVVSYTTPPTPPSNDDCSGATALTPGGVFADNAIDGTVFGASADAEAASCGTDGAGVWYSIVVPASGDVTIQVGDDSSGGTGFDSVIEAFTGTCGSFNSIGCDDDGVPGFGDGYSQLELTGLTGGETIYVRVWEYGGDEIEPFSISAYSASLSVGDVENEAAFTYYPNPVKNTLTLNAQNTIEQVTMYNMLGQEVLRVTPNTVDSDINMSSLQTGAYFVKVTIGNVTETIRVIKQ</sequence>
<dbReference type="Pfam" id="PF00629">
    <property type="entry name" value="MAM"/>
    <property type="match status" value="1"/>
</dbReference>
<evidence type="ECO:0000256" key="3">
    <source>
        <dbReference type="SAM" id="SignalP"/>
    </source>
</evidence>
<reference evidence="6 7" key="1">
    <citation type="submission" date="2018-07" db="EMBL/GenBank/DDBJ databases">
        <title>Genomic Encyclopedia of Type Strains, Phase III (KMG-III): the genomes of soil and plant-associated and newly described type strains.</title>
        <authorList>
            <person name="Whitman W."/>
        </authorList>
    </citation>
    <scope>NUCLEOTIDE SEQUENCE [LARGE SCALE GENOMIC DNA]</scope>
    <source>
        <strain evidence="6 7">CECT 7946</strain>
    </source>
</reference>
<dbReference type="PROSITE" id="PS50853">
    <property type="entry name" value="FN3"/>
    <property type="match status" value="4"/>
</dbReference>
<dbReference type="CDD" id="cd00063">
    <property type="entry name" value="FN3"/>
    <property type="match status" value="3"/>
</dbReference>
<evidence type="ECO:0000313" key="6">
    <source>
        <dbReference type="EMBL" id="RED38541.1"/>
    </source>
</evidence>
<feature type="domain" description="Fibronectin type-III" evidence="5">
    <location>
        <begin position="647"/>
        <end position="738"/>
    </location>
</feature>
<dbReference type="PROSITE" id="PS50060">
    <property type="entry name" value="MAM_2"/>
    <property type="match status" value="1"/>
</dbReference>
<dbReference type="InterPro" id="IPR000998">
    <property type="entry name" value="MAM_dom"/>
</dbReference>
<dbReference type="Pfam" id="PF00041">
    <property type="entry name" value="fn3"/>
    <property type="match status" value="1"/>
</dbReference>
<gene>
    <name evidence="6" type="ORF">DFQ10_11047</name>
</gene>
<protein>
    <submittedName>
        <fullName evidence="6">Putative secreted protein (Por secretion system target)</fullName>
    </submittedName>
</protein>
<dbReference type="InterPro" id="IPR003961">
    <property type="entry name" value="FN3_dom"/>
</dbReference>
<feature type="chain" id="PRO_5017573522" evidence="3">
    <location>
        <begin position="23"/>
        <end position="1234"/>
    </location>
</feature>
<dbReference type="InterPro" id="IPR013320">
    <property type="entry name" value="ConA-like_dom_sf"/>
</dbReference>
<dbReference type="GO" id="GO:0016020">
    <property type="term" value="C:membrane"/>
    <property type="evidence" value="ECO:0007669"/>
    <property type="project" value="InterPro"/>
</dbReference>
<evidence type="ECO:0000256" key="1">
    <source>
        <dbReference type="ARBA" id="ARBA00022729"/>
    </source>
</evidence>
<dbReference type="SUPFAM" id="SSF49899">
    <property type="entry name" value="Concanavalin A-like lectins/glucanases"/>
    <property type="match status" value="1"/>
</dbReference>
<evidence type="ECO:0000256" key="2">
    <source>
        <dbReference type="ARBA" id="ARBA00022737"/>
    </source>
</evidence>
<dbReference type="Gene3D" id="2.60.120.200">
    <property type="match status" value="1"/>
</dbReference>
<comment type="caution">
    <text evidence="6">The sequence shown here is derived from an EMBL/GenBank/DDBJ whole genome shotgun (WGS) entry which is preliminary data.</text>
</comment>
<feature type="domain" description="Fibronectin type-III" evidence="5">
    <location>
        <begin position="553"/>
        <end position="644"/>
    </location>
</feature>
<feature type="domain" description="MAM" evidence="4">
    <location>
        <begin position="386"/>
        <end position="553"/>
    </location>
</feature>
<dbReference type="PANTHER" id="PTHR46708">
    <property type="entry name" value="TENASCIN"/>
    <property type="match status" value="1"/>
</dbReference>
<dbReference type="InterPro" id="IPR036116">
    <property type="entry name" value="FN3_sf"/>
</dbReference>
<dbReference type="EMBL" id="QRDV01000010">
    <property type="protein sequence ID" value="RED38541.1"/>
    <property type="molecule type" value="Genomic_DNA"/>
</dbReference>
<dbReference type="SMART" id="SM00060">
    <property type="entry name" value="FN3"/>
    <property type="match status" value="5"/>
</dbReference>
<dbReference type="Gene3D" id="2.60.40.10">
    <property type="entry name" value="Immunoglobulins"/>
    <property type="match status" value="4"/>
</dbReference>
<proteinExistence type="predicted"/>
<feature type="signal peptide" evidence="3">
    <location>
        <begin position="1"/>
        <end position="22"/>
    </location>
</feature>
<dbReference type="RefSeq" id="WP_115818688.1">
    <property type="nucleotide sequence ID" value="NZ_QRDV01000010.1"/>
</dbReference>
<evidence type="ECO:0000259" key="5">
    <source>
        <dbReference type="PROSITE" id="PS50853"/>
    </source>
</evidence>
<dbReference type="OrthoDB" id="1113525at2"/>
<organism evidence="6 7">
    <name type="scientific">Winogradskyella eximia</name>
    <dbReference type="NCBI Taxonomy" id="262006"/>
    <lineage>
        <taxon>Bacteria</taxon>
        <taxon>Pseudomonadati</taxon>
        <taxon>Bacteroidota</taxon>
        <taxon>Flavobacteriia</taxon>
        <taxon>Flavobacteriales</taxon>
        <taxon>Flavobacteriaceae</taxon>
        <taxon>Winogradskyella</taxon>
    </lineage>
</organism>
<dbReference type="InterPro" id="IPR013783">
    <property type="entry name" value="Ig-like_fold"/>
</dbReference>
<dbReference type="PANTHER" id="PTHR46708:SF2">
    <property type="entry name" value="FIBRONECTIN TYPE-III DOMAIN-CONTAINING PROTEIN"/>
    <property type="match status" value="1"/>
</dbReference>
<dbReference type="Pfam" id="PF18962">
    <property type="entry name" value="Por_Secre_tail"/>
    <property type="match status" value="1"/>
</dbReference>
<feature type="domain" description="Fibronectin type-III" evidence="5">
    <location>
        <begin position="195"/>
        <end position="286"/>
    </location>
</feature>
<dbReference type="GO" id="GO:0005975">
    <property type="term" value="P:carbohydrate metabolic process"/>
    <property type="evidence" value="ECO:0007669"/>
    <property type="project" value="UniProtKB-ARBA"/>
</dbReference>
<dbReference type="Proteomes" id="UP000256980">
    <property type="component" value="Unassembled WGS sequence"/>
</dbReference>
<dbReference type="InterPro" id="IPR026444">
    <property type="entry name" value="Secre_tail"/>
</dbReference>
<evidence type="ECO:0000313" key="7">
    <source>
        <dbReference type="Proteomes" id="UP000256980"/>
    </source>
</evidence>